<evidence type="ECO:0000313" key="2">
    <source>
        <dbReference type="Proteomes" id="UP001634747"/>
    </source>
</evidence>
<proteinExistence type="predicted"/>
<reference evidence="1 2" key="1">
    <citation type="submission" date="2024-12" db="EMBL/GenBank/DDBJ databases">
        <authorList>
            <person name="Lee Y."/>
        </authorList>
    </citation>
    <scope>NUCLEOTIDE SEQUENCE [LARGE SCALE GENOMIC DNA]</scope>
    <source>
        <strain evidence="1 2">03SUJ4</strain>
    </source>
</reference>
<dbReference type="Proteomes" id="UP001634747">
    <property type="component" value="Unassembled WGS sequence"/>
</dbReference>
<organism evidence="1 2">
    <name type="scientific">Terriglobus aquaticus</name>
    <dbReference type="NCBI Taxonomy" id="940139"/>
    <lineage>
        <taxon>Bacteria</taxon>
        <taxon>Pseudomonadati</taxon>
        <taxon>Acidobacteriota</taxon>
        <taxon>Terriglobia</taxon>
        <taxon>Terriglobales</taxon>
        <taxon>Acidobacteriaceae</taxon>
        <taxon>Terriglobus</taxon>
    </lineage>
</organism>
<dbReference type="EMBL" id="JBJYXY010000001">
    <property type="protein sequence ID" value="MFN2974947.1"/>
    <property type="molecule type" value="Genomic_DNA"/>
</dbReference>
<evidence type="ECO:0000313" key="1">
    <source>
        <dbReference type="EMBL" id="MFN2974947.1"/>
    </source>
</evidence>
<dbReference type="RefSeq" id="WP_263413508.1">
    <property type="nucleotide sequence ID" value="NZ_BAABBH010000001.1"/>
</dbReference>
<protein>
    <submittedName>
        <fullName evidence="1">Uncharacterized protein</fullName>
    </submittedName>
</protein>
<comment type="caution">
    <text evidence="1">The sequence shown here is derived from an EMBL/GenBank/DDBJ whole genome shotgun (WGS) entry which is preliminary data.</text>
</comment>
<name>A0ABW9KIL6_9BACT</name>
<accession>A0ABW9KIL6</accession>
<gene>
    <name evidence="1" type="ORF">ACK2TP_04160</name>
</gene>
<sequence>MGSSGVKNDALFSYGTNSNTANRSLGQISPLLATELTGSDGYTPTQLSDLYTGAAQSSGGGQAAAVGAGNLFAARDNNAGGFGASIADAARMAGDRNASTALQIQNQNTGLENQRQQSALSQLSDLYTSSDQQANSYLNTANQAARPFWQQMLLGGIQAAGAAAPTIGRAAGLEG</sequence>
<keyword evidence="2" id="KW-1185">Reference proteome</keyword>